<name>A0ABR9QFY5_9BACI</name>
<dbReference type="PIRSF" id="PIRSF021383">
    <property type="entry name" value="YunB"/>
    <property type="match status" value="1"/>
</dbReference>
<dbReference type="Pfam" id="PF09560">
    <property type="entry name" value="Spore_YunB"/>
    <property type="match status" value="1"/>
</dbReference>
<feature type="transmembrane region" description="Helical" evidence="1">
    <location>
        <begin position="20"/>
        <end position="39"/>
    </location>
</feature>
<protein>
    <submittedName>
        <fullName evidence="2">Sporulation protein YunB</fullName>
    </submittedName>
</protein>
<evidence type="ECO:0000256" key="1">
    <source>
        <dbReference type="SAM" id="Phobius"/>
    </source>
</evidence>
<dbReference type="Proteomes" id="UP001516662">
    <property type="component" value="Unassembled WGS sequence"/>
</dbReference>
<organism evidence="2 3">
    <name type="scientific">Litchfieldia luteola</name>
    <dbReference type="NCBI Taxonomy" id="682179"/>
    <lineage>
        <taxon>Bacteria</taxon>
        <taxon>Bacillati</taxon>
        <taxon>Bacillota</taxon>
        <taxon>Bacilli</taxon>
        <taxon>Bacillales</taxon>
        <taxon>Bacillaceae</taxon>
        <taxon>Litchfieldia</taxon>
    </lineage>
</organism>
<dbReference type="NCBIfam" id="TIGR02832">
    <property type="entry name" value="spo_yunB"/>
    <property type="match status" value="1"/>
</dbReference>
<dbReference type="InterPro" id="IPR014197">
    <property type="entry name" value="Sporulation_prot_YunB"/>
</dbReference>
<evidence type="ECO:0000313" key="2">
    <source>
        <dbReference type="EMBL" id="MBE4907398.1"/>
    </source>
</evidence>
<keyword evidence="1" id="KW-0472">Membrane</keyword>
<accession>A0ABR9QFY5</accession>
<reference evidence="2 3" key="1">
    <citation type="submission" date="2020-10" db="EMBL/GenBank/DDBJ databases">
        <title>Bacillus sp. HD4P25, an endophyte from a halophyte.</title>
        <authorList>
            <person name="Sun J.-Q."/>
        </authorList>
    </citation>
    <scope>NUCLEOTIDE SEQUENCE [LARGE SCALE GENOMIC DNA]</scope>
    <source>
        <strain evidence="2 3">YIM 93174</strain>
    </source>
</reference>
<dbReference type="EMBL" id="JADCLJ010000009">
    <property type="protein sequence ID" value="MBE4907398.1"/>
    <property type="molecule type" value="Genomic_DNA"/>
</dbReference>
<proteinExistence type="predicted"/>
<gene>
    <name evidence="2" type="primary">yunB</name>
    <name evidence="2" type="ORF">IMZ08_04890</name>
</gene>
<comment type="caution">
    <text evidence="2">The sequence shown here is derived from an EMBL/GenBank/DDBJ whole genome shotgun (WGS) entry which is preliminary data.</text>
</comment>
<keyword evidence="1" id="KW-0812">Transmembrane</keyword>
<keyword evidence="3" id="KW-1185">Reference proteome</keyword>
<sequence length="256" mass="28142">MMAKYRGRLPRGGPLPFRYVFLLTFVFFIFSTAAGLIMVNKGIEPVLMAYAENETKRIATLVIKNAVNKQITEEELSAEEIINIQQDSNGDITGVYYNTNAINRVATLTTDKVEQYLRYVDEGNVNALEIPEVVIETDDDTKNSGFYFEVPLGAATNNALLGNLGPKVPVRFHLIGDVMPDIITEIEESGINNTIIKIEVKLNVTVRVILPFATDEIHATGTVPVVAQLVNGKVPDYYNNGGDSAPPAIQLPRNGN</sequence>
<evidence type="ECO:0000313" key="3">
    <source>
        <dbReference type="Proteomes" id="UP001516662"/>
    </source>
</evidence>
<keyword evidence="1" id="KW-1133">Transmembrane helix</keyword>